<sequence length="314" mass="35295">MRRLLLFLISLLPLTVTAQQNWEVNASKFEFSMTLTALVFNQGHFTDQNDKVAVFSGEECRGVASLSNLTYQGKGNMALLLVYANQKQEAGLTLKFYDASEDEVITVEQTVNFLDGNRIGSVDLPVIINEKGINHFPEEIQLSNHTLHEGNDLGAVIGELSTTDDQEEGFIYSLPIGIADNDFFEIDGSALKAAEIFDYQEQATYQVVVNVEDTQGGWLEQALSVEVLEGKILSVFEEEVEDKIVLYPNPTQAILQFSHSVQGFINVFDEKGSFIFQIMLPQDRKINIEGLPVGVYHLYWKEEGRRVCRKVVKE</sequence>
<evidence type="ECO:0000313" key="3">
    <source>
        <dbReference type="EMBL" id="GAA4822600.1"/>
    </source>
</evidence>
<organism evidence="3 4">
    <name type="scientific">Algivirga pacifica</name>
    <dbReference type="NCBI Taxonomy" id="1162670"/>
    <lineage>
        <taxon>Bacteria</taxon>
        <taxon>Pseudomonadati</taxon>
        <taxon>Bacteroidota</taxon>
        <taxon>Cytophagia</taxon>
        <taxon>Cytophagales</taxon>
        <taxon>Flammeovirgaceae</taxon>
        <taxon>Algivirga</taxon>
    </lineage>
</organism>
<dbReference type="EMBL" id="BAABJX010000007">
    <property type="protein sequence ID" value="GAA4822600.1"/>
    <property type="molecule type" value="Genomic_DNA"/>
</dbReference>
<evidence type="ECO:0000313" key="4">
    <source>
        <dbReference type="Proteomes" id="UP001500298"/>
    </source>
</evidence>
<dbReference type="NCBIfam" id="TIGR04183">
    <property type="entry name" value="Por_Secre_tail"/>
    <property type="match status" value="1"/>
</dbReference>
<feature type="domain" description="Cadherin" evidence="2">
    <location>
        <begin position="146"/>
        <end position="250"/>
    </location>
</feature>
<dbReference type="Gene3D" id="2.60.40.60">
    <property type="entry name" value="Cadherins"/>
    <property type="match status" value="1"/>
</dbReference>
<keyword evidence="4" id="KW-1185">Reference proteome</keyword>
<feature type="signal peptide" evidence="1">
    <location>
        <begin position="1"/>
        <end position="18"/>
    </location>
</feature>
<accession>A0ABP9D2H2</accession>
<dbReference type="RefSeq" id="WP_345368719.1">
    <property type="nucleotide sequence ID" value="NZ_BAABJX010000007.1"/>
</dbReference>
<evidence type="ECO:0000256" key="1">
    <source>
        <dbReference type="SAM" id="SignalP"/>
    </source>
</evidence>
<dbReference type="PROSITE" id="PS50268">
    <property type="entry name" value="CADHERIN_2"/>
    <property type="match status" value="1"/>
</dbReference>
<protein>
    <recommendedName>
        <fullName evidence="2">Cadherin domain-containing protein</fullName>
    </recommendedName>
</protein>
<feature type="chain" id="PRO_5046768035" description="Cadherin domain-containing protein" evidence="1">
    <location>
        <begin position="19"/>
        <end position="314"/>
    </location>
</feature>
<reference evidence="4" key="1">
    <citation type="journal article" date="2019" name="Int. J. Syst. Evol. Microbiol.">
        <title>The Global Catalogue of Microorganisms (GCM) 10K type strain sequencing project: providing services to taxonomists for standard genome sequencing and annotation.</title>
        <authorList>
            <consortium name="The Broad Institute Genomics Platform"/>
            <consortium name="The Broad Institute Genome Sequencing Center for Infectious Disease"/>
            <person name="Wu L."/>
            <person name="Ma J."/>
        </authorList>
    </citation>
    <scope>NUCLEOTIDE SEQUENCE [LARGE SCALE GENOMIC DNA]</scope>
    <source>
        <strain evidence="4">JCM 18326</strain>
    </source>
</reference>
<dbReference type="InterPro" id="IPR026444">
    <property type="entry name" value="Secre_tail"/>
</dbReference>
<dbReference type="Proteomes" id="UP001500298">
    <property type="component" value="Unassembled WGS sequence"/>
</dbReference>
<dbReference type="InterPro" id="IPR002126">
    <property type="entry name" value="Cadherin-like_dom"/>
</dbReference>
<evidence type="ECO:0000259" key="2">
    <source>
        <dbReference type="PROSITE" id="PS50268"/>
    </source>
</evidence>
<keyword evidence="1" id="KW-0732">Signal</keyword>
<comment type="caution">
    <text evidence="3">The sequence shown here is derived from an EMBL/GenBank/DDBJ whole genome shotgun (WGS) entry which is preliminary data.</text>
</comment>
<name>A0ABP9D2H2_9BACT</name>
<proteinExistence type="predicted"/>
<gene>
    <name evidence="3" type="ORF">GCM10023331_03680</name>
</gene>